<proteinExistence type="inferred from homology"/>
<dbReference type="PROSITE" id="PS00061">
    <property type="entry name" value="ADH_SHORT"/>
    <property type="match status" value="1"/>
</dbReference>
<dbReference type="Proteomes" id="UP000326532">
    <property type="component" value="Unassembled WGS sequence"/>
</dbReference>
<evidence type="ECO:0000256" key="2">
    <source>
        <dbReference type="ARBA" id="ARBA00022857"/>
    </source>
</evidence>
<dbReference type="Pfam" id="PF13561">
    <property type="entry name" value="adh_short_C2"/>
    <property type="match status" value="1"/>
</dbReference>
<protein>
    <submittedName>
        <fullName evidence="4">Dehydrogenase with different specificitie</fullName>
    </submittedName>
</protein>
<name>A0A5N6D464_ASPPA</name>
<gene>
    <name evidence="4" type="ORF">BDV34DRAFT_61204</name>
</gene>
<keyword evidence="5" id="KW-1185">Reference proteome</keyword>
<dbReference type="InterPro" id="IPR002347">
    <property type="entry name" value="SDR_fam"/>
</dbReference>
<evidence type="ECO:0000313" key="4">
    <source>
        <dbReference type="EMBL" id="KAB8198870.1"/>
    </source>
</evidence>
<dbReference type="InterPro" id="IPR020904">
    <property type="entry name" value="Sc_DH/Rdtase_CS"/>
</dbReference>
<dbReference type="FunFam" id="3.40.50.720:FF:000084">
    <property type="entry name" value="Short-chain dehydrogenase reductase"/>
    <property type="match status" value="1"/>
</dbReference>
<keyword evidence="2" id="KW-0521">NADP</keyword>
<dbReference type="CDD" id="cd05233">
    <property type="entry name" value="SDR_c"/>
    <property type="match status" value="1"/>
</dbReference>
<evidence type="ECO:0000313" key="5">
    <source>
        <dbReference type="Proteomes" id="UP000326532"/>
    </source>
</evidence>
<dbReference type="EMBL" id="ML735127">
    <property type="protein sequence ID" value="KAB8198870.1"/>
    <property type="molecule type" value="Genomic_DNA"/>
</dbReference>
<dbReference type="Gene3D" id="3.40.50.720">
    <property type="entry name" value="NAD(P)-binding Rossmann-like Domain"/>
    <property type="match status" value="1"/>
</dbReference>
<dbReference type="PANTHER" id="PTHR42760:SF115">
    <property type="entry name" value="3-OXOACYL-[ACYL-CARRIER-PROTEIN] REDUCTASE FABG"/>
    <property type="match status" value="1"/>
</dbReference>
<sequence length="270" mass="28606">MDINTTEGRRLEGKVVSVTGASGDIGLEACVHLAREGAILLMSGTAMPKLEAAAAQVLSRVPNTRIETAECDIRNEEDVERLFATADKWGGVDVAVHSAGLCSPDDGDAVGTSEAAWDLTQQVNVKGTWLCCKHAVLSFRRNHKTTASVINIASIVGLVGSAESQLAYTASKGAILAMTRELAIVHAREGFRFNSLCPGPVYSKVVAEHFVAGSHEFQRRLVHWPTGSLSTTADQAKAIVFLASDESSFVNATDFVVDGGLSKAYLCAEG</sequence>
<dbReference type="PRINTS" id="PR00080">
    <property type="entry name" value="SDRFAMILY"/>
</dbReference>
<dbReference type="VEuPathDB" id="FungiDB:BDV34DRAFT_61204"/>
<accession>A0A5N6D464</accession>
<reference evidence="4 5" key="1">
    <citation type="submission" date="2019-04" db="EMBL/GenBank/DDBJ databases">
        <title>Fungal friends and foes A comparative genomics study of 23 Aspergillus species from section Flavi.</title>
        <authorList>
            <consortium name="DOE Joint Genome Institute"/>
            <person name="Kjaerbolling I."/>
            <person name="Vesth T.C."/>
            <person name="Frisvad J.C."/>
            <person name="Nybo J.L."/>
            <person name="Theobald S."/>
            <person name="Kildgaard S."/>
            <person name="Petersen T.I."/>
            <person name="Kuo A."/>
            <person name="Sato A."/>
            <person name="Lyhne E.K."/>
            <person name="Kogle M.E."/>
            <person name="Wiebenga A."/>
            <person name="Kun R.S."/>
            <person name="Lubbers R.J."/>
            <person name="Makela M.R."/>
            <person name="Barry K."/>
            <person name="Chovatia M."/>
            <person name="Clum A."/>
            <person name="Daum C."/>
            <person name="Haridas S."/>
            <person name="He G."/>
            <person name="LaButti K."/>
            <person name="Lipzen A."/>
            <person name="Mondo S."/>
            <person name="Pangilinan J."/>
            <person name="Riley R."/>
            <person name="Salamov A."/>
            <person name="Simmons B.A."/>
            <person name="Magnuson J.K."/>
            <person name="Henrissat B."/>
            <person name="Mortensen U.H."/>
            <person name="Larsen T.O."/>
            <person name="De vries R.P."/>
            <person name="Grigoriev I.V."/>
            <person name="Machida M."/>
            <person name="Baker S.E."/>
            <person name="Andersen M.R."/>
        </authorList>
    </citation>
    <scope>NUCLEOTIDE SEQUENCE [LARGE SCALE GENOMIC DNA]</scope>
    <source>
        <strain evidence="4 5">CBS 117618</strain>
    </source>
</reference>
<evidence type="ECO:0000256" key="1">
    <source>
        <dbReference type="ARBA" id="ARBA00006484"/>
    </source>
</evidence>
<dbReference type="InterPro" id="IPR036291">
    <property type="entry name" value="NAD(P)-bd_dom_sf"/>
</dbReference>
<organism evidence="4 5">
    <name type="scientific">Aspergillus parasiticus</name>
    <dbReference type="NCBI Taxonomy" id="5067"/>
    <lineage>
        <taxon>Eukaryota</taxon>
        <taxon>Fungi</taxon>
        <taxon>Dikarya</taxon>
        <taxon>Ascomycota</taxon>
        <taxon>Pezizomycotina</taxon>
        <taxon>Eurotiomycetes</taxon>
        <taxon>Eurotiomycetidae</taxon>
        <taxon>Eurotiales</taxon>
        <taxon>Aspergillaceae</taxon>
        <taxon>Aspergillus</taxon>
        <taxon>Aspergillus subgen. Circumdati</taxon>
    </lineage>
</organism>
<keyword evidence="3" id="KW-0560">Oxidoreductase</keyword>
<dbReference type="PRINTS" id="PR00081">
    <property type="entry name" value="GDHRDH"/>
</dbReference>
<dbReference type="PANTHER" id="PTHR42760">
    <property type="entry name" value="SHORT-CHAIN DEHYDROGENASES/REDUCTASES FAMILY MEMBER"/>
    <property type="match status" value="1"/>
</dbReference>
<dbReference type="SUPFAM" id="SSF51735">
    <property type="entry name" value="NAD(P)-binding Rossmann-fold domains"/>
    <property type="match status" value="1"/>
</dbReference>
<dbReference type="AlphaFoldDB" id="A0A5N6D464"/>
<dbReference type="GO" id="GO:0016616">
    <property type="term" value="F:oxidoreductase activity, acting on the CH-OH group of donors, NAD or NADP as acceptor"/>
    <property type="evidence" value="ECO:0007669"/>
    <property type="project" value="TreeGrafter"/>
</dbReference>
<dbReference type="GO" id="GO:0044550">
    <property type="term" value="P:secondary metabolite biosynthetic process"/>
    <property type="evidence" value="ECO:0007669"/>
    <property type="project" value="UniProtKB-ARBA"/>
</dbReference>
<dbReference type="OMA" id="IAHYNAS"/>
<comment type="similarity">
    <text evidence="1">Belongs to the short-chain dehydrogenases/reductases (SDR) family.</text>
</comment>
<evidence type="ECO:0000256" key="3">
    <source>
        <dbReference type="ARBA" id="ARBA00023002"/>
    </source>
</evidence>